<accession>A0A5J4X9S7</accession>
<proteinExistence type="predicted"/>
<dbReference type="InterPro" id="IPR016024">
    <property type="entry name" value="ARM-type_fold"/>
</dbReference>
<gene>
    <name evidence="1" type="ORF">EZS28_000827</name>
</gene>
<comment type="caution">
    <text evidence="1">The sequence shown here is derived from an EMBL/GenBank/DDBJ whole genome shotgun (WGS) entry which is preliminary data.</text>
</comment>
<dbReference type="OrthoDB" id="29145at2759"/>
<evidence type="ECO:0000313" key="2">
    <source>
        <dbReference type="Proteomes" id="UP000324800"/>
    </source>
</evidence>
<name>A0A5J4X9S7_9EUKA</name>
<dbReference type="Gene3D" id="1.25.10.10">
    <property type="entry name" value="Leucine-rich Repeat Variant"/>
    <property type="match status" value="1"/>
</dbReference>
<dbReference type="AlphaFoldDB" id="A0A5J4X9S7"/>
<dbReference type="InterPro" id="IPR011989">
    <property type="entry name" value="ARM-like"/>
</dbReference>
<organism evidence="1 2">
    <name type="scientific">Streblomastix strix</name>
    <dbReference type="NCBI Taxonomy" id="222440"/>
    <lineage>
        <taxon>Eukaryota</taxon>
        <taxon>Metamonada</taxon>
        <taxon>Preaxostyla</taxon>
        <taxon>Oxymonadida</taxon>
        <taxon>Streblomastigidae</taxon>
        <taxon>Streblomastix</taxon>
    </lineage>
</organism>
<evidence type="ECO:0000313" key="1">
    <source>
        <dbReference type="EMBL" id="KAA6403652.1"/>
    </source>
</evidence>
<dbReference type="SUPFAM" id="SSF48371">
    <property type="entry name" value="ARM repeat"/>
    <property type="match status" value="1"/>
</dbReference>
<sequence>MGAPNLSGYLNNHVGGYGPINLQFNIAIDQIQRCSCYLIIFDNDDPNNVESAIAYSDAFEKILALLEHTNEQISHQAIWCIGNICGDSVELAQFCDQHEVGQKAVHILEQFIIPHESPYHHSIQNSTNAKFRNIQKIKPCLVVKYSVFLLRNIVRCYKQVELEYMEKMKGIPLIMKVQETGDKIVNRTLRKFLQTDGKGLFDLWISQASEQFNNFEKLLIQCHRKYQMKAIEVAEEDGKYIFDTENDDDDSSYIFNDLY</sequence>
<protein>
    <submittedName>
        <fullName evidence="1">Uncharacterized protein</fullName>
    </submittedName>
</protein>
<dbReference type="Proteomes" id="UP000324800">
    <property type="component" value="Unassembled WGS sequence"/>
</dbReference>
<dbReference type="EMBL" id="SNRW01000076">
    <property type="protein sequence ID" value="KAA6403652.1"/>
    <property type="molecule type" value="Genomic_DNA"/>
</dbReference>
<reference evidence="1 2" key="1">
    <citation type="submission" date="2019-03" db="EMBL/GenBank/DDBJ databases">
        <title>Single cell metagenomics reveals metabolic interactions within the superorganism composed of flagellate Streblomastix strix and complex community of Bacteroidetes bacteria on its surface.</title>
        <authorList>
            <person name="Treitli S.C."/>
            <person name="Kolisko M."/>
            <person name="Husnik F."/>
            <person name="Keeling P."/>
            <person name="Hampl V."/>
        </authorList>
    </citation>
    <scope>NUCLEOTIDE SEQUENCE [LARGE SCALE GENOMIC DNA]</scope>
    <source>
        <strain evidence="1">ST1C</strain>
    </source>
</reference>